<keyword evidence="1" id="KW-0472">Membrane</keyword>
<protein>
    <submittedName>
        <fullName evidence="2">Uncharacterized protein</fullName>
    </submittedName>
</protein>
<reference evidence="2" key="1">
    <citation type="submission" date="2020-05" db="EMBL/GenBank/DDBJ databases">
        <title>Mycena genomes resolve the evolution of fungal bioluminescence.</title>
        <authorList>
            <person name="Tsai I.J."/>
        </authorList>
    </citation>
    <scope>NUCLEOTIDE SEQUENCE</scope>
    <source>
        <strain evidence="2">CCC161011</strain>
    </source>
</reference>
<evidence type="ECO:0000256" key="1">
    <source>
        <dbReference type="SAM" id="Phobius"/>
    </source>
</evidence>
<name>A0A8H6Y8N9_9AGAR</name>
<gene>
    <name evidence="2" type="ORF">MVEN_00971400</name>
</gene>
<dbReference type="Proteomes" id="UP000620124">
    <property type="component" value="Unassembled WGS sequence"/>
</dbReference>
<evidence type="ECO:0000313" key="3">
    <source>
        <dbReference type="Proteomes" id="UP000620124"/>
    </source>
</evidence>
<dbReference type="EMBL" id="JACAZI010000007">
    <property type="protein sequence ID" value="KAF7356388.1"/>
    <property type="molecule type" value="Genomic_DNA"/>
</dbReference>
<organism evidence="2 3">
    <name type="scientific">Mycena venus</name>
    <dbReference type="NCBI Taxonomy" id="2733690"/>
    <lineage>
        <taxon>Eukaryota</taxon>
        <taxon>Fungi</taxon>
        <taxon>Dikarya</taxon>
        <taxon>Basidiomycota</taxon>
        <taxon>Agaricomycotina</taxon>
        <taxon>Agaricomycetes</taxon>
        <taxon>Agaricomycetidae</taxon>
        <taxon>Agaricales</taxon>
        <taxon>Marasmiineae</taxon>
        <taxon>Mycenaceae</taxon>
        <taxon>Mycena</taxon>
    </lineage>
</organism>
<proteinExistence type="predicted"/>
<evidence type="ECO:0000313" key="2">
    <source>
        <dbReference type="EMBL" id="KAF7356388.1"/>
    </source>
</evidence>
<dbReference type="OrthoDB" id="3152367at2759"/>
<keyword evidence="1" id="KW-1133">Transmembrane helix</keyword>
<dbReference type="AlphaFoldDB" id="A0A8H6Y8N9"/>
<keyword evidence="3" id="KW-1185">Reference proteome</keyword>
<feature type="transmembrane region" description="Helical" evidence="1">
    <location>
        <begin position="331"/>
        <end position="354"/>
    </location>
</feature>
<feature type="transmembrane region" description="Helical" evidence="1">
    <location>
        <begin position="304"/>
        <end position="324"/>
    </location>
</feature>
<comment type="caution">
    <text evidence="2">The sequence shown here is derived from an EMBL/GenBank/DDBJ whole genome shotgun (WGS) entry which is preliminary data.</text>
</comment>
<accession>A0A8H6Y8N9</accession>
<keyword evidence="1" id="KW-0812">Transmembrane</keyword>
<sequence>MTVFIIFVFISGWKWEPREELLEHICGHGGIGEGHESGLRLTRTISAHTACHHGYTSSFLPSTALRTILRTAPGLDRIFCMSFAVSVPSLTPSMSQTLFRNARPTPTSQLLPLEALMATTVSTQNTRWDWMRPIRQTESIQLMNTNLNSLAIIATFLAGGNALFFGGLFADVLSGTIAIVGAIQLQRTYTLLHQRESALTSLGDVLTPQPLKESEQDNLALMHHLRFLKMIVFRLLQNPRLWNELSSPLKQSADLVERTLRESELDDAHRITVVYSMADYRYTTNRLAQTAFRTSLGFAASLTVPWLVLAGLCSLTTGALSLVLSSQRIEVWVTSLAVLGGTIVLLIVLLVVIIGGDPRPVTAPFHDI</sequence>